<keyword evidence="1" id="KW-0808">Transferase</keyword>
<evidence type="ECO:0000313" key="4">
    <source>
        <dbReference type="Proteomes" id="UP000006663"/>
    </source>
</evidence>
<dbReference type="HOGENOM" id="CLU_764214_0_0_2"/>
<evidence type="ECO:0008006" key="6">
    <source>
        <dbReference type="Google" id="ProtNLM"/>
    </source>
</evidence>
<reference evidence="3 5" key="3">
    <citation type="journal article" date="2014" name="PLoS Genet.">
        <title>Phylogenetically driven sequencing of extremely halophilic archaea reveals strategies for static and dynamic osmo-response.</title>
        <authorList>
            <person name="Becker E.A."/>
            <person name="Seitzer P.M."/>
            <person name="Tritt A."/>
            <person name="Larsen D."/>
            <person name="Krusor M."/>
            <person name="Yao A.I."/>
            <person name="Wu D."/>
            <person name="Madern D."/>
            <person name="Eisen J.A."/>
            <person name="Darling A.E."/>
            <person name="Facciotti M.T."/>
        </authorList>
    </citation>
    <scope>NUCLEOTIDE SEQUENCE [LARGE SCALE GENOMIC DNA]</scope>
    <source>
        <strain evidence="3 5">DSM 11551</strain>
    </source>
</reference>
<evidence type="ECO:0000313" key="5">
    <source>
        <dbReference type="Proteomes" id="UP000011585"/>
    </source>
</evidence>
<proteinExistence type="predicted"/>
<organism evidence="2 4">
    <name type="scientific">Halogeometricum borinquense (strain ATCC 700274 / DSM 11551 / JCM 10706 / KCTC 4070 / PR3)</name>
    <dbReference type="NCBI Taxonomy" id="469382"/>
    <lineage>
        <taxon>Archaea</taxon>
        <taxon>Methanobacteriati</taxon>
        <taxon>Methanobacteriota</taxon>
        <taxon>Stenosarchaea group</taxon>
        <taxon>Halobacteria</taxon>
        <taxon>Halobacteriales</taxon>
        <taxon>Haloferacaceae</taxon>
        <taxon>Halogeometricum</taxon>
    </lineage>
</organism>
<dbReference type="KEGG" id="hbo:Hbor_31560"/>
<gene>
    <name evidence="2" type="ordered locus">Hbor_31560</name>
    <name evidence="3" type="ORF">C499_13130</name>
</gene>
<dbReference type="Gene3D" id="3.40.50.2000">
    <property type="entry name" value="Glycogen Phosphorylase B"/>
    <property type="match status" value="2"/>
</dbReference>
<dbReference type="Proteomes" id="UP000006663">
    <property type="component" value="Plasmid pHBOR01"/>
</dbReference>
<geneLocation type="plasmid" evidence="2 4">
    <name>pHBOR01</name>
</geneLocation>
<dbReference type="EMBL" id="AOHT01000044">
    <property type="protein sequence ID" value="ELY25431.1"/>
    <property type="molecule type" value="Genomic_DNA"/>
</dbReference>
<dbReference type="AlphaFoldDB" id="E4NUH1"/>
<accession>E4NUH1</accession>
<sequence>MIGMDDSDRVIRFSSDPISSNREKKSEISDNYLEIRSQNLLSSIQGFALNQINAPRVWESNILEYTSWDSLENELPMADVVVVDRPWQVPYIAERVDHDTPLVYSSHNVESELYSHLDSSYLTKGLLTTVRDLEQNAIETADLTITISSRDKNIYQNKFDKCGEIHVAPAAGYKNTIEDQQSASPALPFNKDSSDFIACFVGNDHYPNIEAVNEIASMARRTTDDGVQYLIIGNVCDQFSEDSVPPNMHLLGFVDSIEPYYSLSDIALNPICSGSGVNIKMLEYFQQGVTTLSTPFGARGVEAEPGVHYAQSDISNFPEKIVHLKNNPSEREDMSSNAKLLIQEKLNWETVSKNLFSKLREL</sequence>
<protein>
    <recommendedName>
        <fullName evidence="6">Glycosyltransferase</fullName>
    </recommendedName>
</protein>
<dbReference type="PANTHER" id="PTHR46401">
    <property type="entry name" value="GLYCOSYLTRANSFERASE WBBK-RELATED"/>
    <property type="match status" value="1"/>
</dbReference>
<evidence type="ECO:0000313" key="3">
    <source>
        <dbReference type="EMBL" id="ELY25431.1"/>
    </source>
</evidence>
<dbReference type="SUPFAM" id="SSF53756">
    <property type="entry name" value="UDP-Glycosyltransferase/glycogen phosphorylase"/>
    <property type="match status" value="1"/>
</dbReference>
<evidence type="ECO:0000313" key="2">
    <source>
        <dbReference type="EMBL" id="ADQ68691.1"/>
    </source>
</evidence>
<dbReference type="OrthoDB" id="132546at2157"/>
<keyword evidence="4" id="KW-1185">Reference proteome</keyword>
<reference evidence="4" key="1">
    <citation type="journal article" date="2009" name="Stand. Genomic Sci.">
        <title>Complete genome sequence of Halogeometricum borinquense type strain (PR3).</title>
        <authorList>
            <person name="Malfatti S."/>
            <person name="Tindall B.J."/>
            <person name="Schneider S."/>
            <person name="Fahnrich R."/>
            <person name="Lapidus A."/>
            <person name="Labuttii K."/>
            <person name="Copeland A."/>
            <person name="Glavina Del Rio T."/>
            <person name="Nolan M."/>
            <person name="Chen F."/>
            <person name="Lucas S."/>
            <person name="Tice H."/>
            <person name="Cheng J.F."/>
            <person name="Bruce D."/>
            <person name="Goodwin L."/>
            <person name="Pitluck S."/>
            <person name="Anderson I."/>
            <person name="Pati A."/>
            <person name="Ivanova N."/>
            <person name="Mavromatis K."/>
            <person name="Chen A."/>
            <person name="Palaniappan K."/>
            <person name="D'haeseleer P."/>
            <person name="Goker M."/>
            <person name="Bristow J."/>
            <person name="Eisen J.A."/>
            <person name="Markowitz V."/>
            <person name="Hugenholtz P."/>
            <person name="Kyrpides N.C."/>
            <person name="Klenk H.P."/>
            <person name="Chain P."/>
        </authorList>
    </citation>
    <scope>NUCLEOTIDE SEQUENCE [LARGE SCALE GENOMIC DNA]</scope>
    <source>
        <strain evidence="4">ATCC 700274 / DSM 11551 / JCM 10706 / KCTC 4070 / PR3</strain>
        <plasmid evidence="4">pHBOR01</plasmid>
    </source>
</reference>
<dbReference type="Pfam" id="PF13692">
    <property type="entry name" value="Glyco_trans_1_4"/>
    <property type="match status" value="1"/>
</dbReference>
<evidence type="ECO:0000256" key="1">
    <source>
        <dbReference type="ARBA" id="ARBA00022679"/>
    </source>
</evidence>
<name>E4NUH1_HALBP</name>
<dbReference type="Proteomes" id="UP000011585">
    <property type="component" value="Unassembled WGS sequence"/>
</dbReference>
<dbReference type="GO" id="GO:0016757">
    <property type="term" value="F:glycosyltransferase activity"/>
    <property type="evidence" value="ECO:0007669"/>
    <property type="project" value="TreeGrafter"/>
</dbReference>
<reference evidence="2" key="2">
    <citation type="submission" date="2009-08" db="EMBL/GenBank/DDBJ databases">
        <title>The complete plasmid1 of Halogeometricum borinquense DSM 11551.</title>
        <authorList>
            <consortium name="US DOE Joint Genome Institute (JGI-PGF)"/>
            <person name="Lucas S."/>
            <person name="Copeland A."/>
            <person name="Lapidus A."/>
            <person name="Glavina del Rio T."/>
            <person name="Dalin E."/>
            <person name="Tice H."/>
            <person name="Bruce D."/>
            <person name="Goodwin L."/>
            <person name="Pitluck S."/>
            <person name="Kyrpides N."/>
            <person name="Mavromatis K."/>
            <person name="Mikhailova N."/>
            <person name="Anderson I."/>
            <person name="Brettin T."/>
            <person name="Detter J.C."/>
            <person name="Han C."/>
            <person name="Larimer F."/>
            <person name="Land M."/>
            <person name="Hauser L."/>
            <person name="Markowitz V."/>
            <person name="Cheng J.-F."/>
            <person name="Hugenholtz P."/>
            <person name="Woyke T."/>
            <person name="Wu D."/>
            <person name="Tindal B."/>
            <person name="Klenk H.-P."/>
            <person name="Eisen J.A."/>
        </authorList>
    </citation>
    <scope>NUCLEOTIDE SEQUENCE</scope>
    <source>
        <strain evidence="2">PR 3</strain>
        <plasmid evidence="2">pHBOR01</plasmid>
    </source>
</reference>
<keyword evidence="2" id="KW-0614">Plasmid</keyword>
<dbReference type="EMBL" id="CP001691">
    <property type="protein sequence ID" value="ADQ68691.1"/>
    <property type="molecule type" value="Genomic_DNA"/>
</dbReference>
<dbReference type="PANTHER" id="PTHR46401:SF2">
    <property type="entry name" value="GLYCOSYLTRANSFERASE WBBK-RELATED"/>
    <property type="match status" value="1"/>
</dbReference>